<sequence>MASQAVEFNTTSALANYATEAAERSRTAYLGGIKGADRPLAGISHREPSSALGHNLSRNKPSSTVCVCFFIIQLPTITTLPIRFTAVTRRTTLPIRFTVVTRRTTLPIRFTAVTRRTTLPIRFTTVTRRTTLPIRFTAVTRRTTLPIRFTAVTRRTILPIRFTVVTRRTCLPAIPPSPLLSELF</sequence>
<proteinExistence type="predicted"/>
<organism evidence="1">
    <name type="scientific">Timema douglasi</name>
    <name type="common">Walking stick</name>
    <dbReference type="NCBI Taxonomy" id="61478"/>
    <lineage>
        <taxon>Eukaryota</taxon>
        <taxon>Metazoa</taxon>
        <taxon>Ecdysozoa</taxon>
        <taxon>Arthropoda</taxon>
        <taxon>Hexapoda</taxon>
        <taxon>Insecta</taxon>
        <taxon>Pterygota</taxon>
        <taxon>Neoptera</taxon>
        <taxon>Polyneoptera</taxon>
        <taxon>Phasmatodea</taxon>
        <taxon>Timematodea</taxon>
        <taxon>Timematoidea</taxon>
        <taxon>Timematidae</taxon>
        <taxon>Timema</taxon>
    </lineage>
</organism>
<dbReference type="EMBL" id="OA568528">
    <property type="protein sequence ID" value="CAD7201616.1"/>
    <property type="molecule type" value="Genomic_DNA"/>
</dbReference>
<reference evidence="1" key="1">
    <citation type="submission" date="2020-11" db="EMBL/GenBank/DDBJ databases">
        <authorList>
            <person name="Tran Van P."/>
        </authorList>
    </citation>
    <scope>NUCLEOTIDE SEQUENCE</scope>
</reference>
<gene>
    <name evidence="1" type="ORF">TDIB3V08_LOCUS7811</name>
</gene>
<dbReference type="AlphaFoldDB" id="A0A7R8ZBI5"/>
<protein>
    <submittedName>
        <fullName evidence="1">Uncharacterized protein</fullName>
    </submittedName>
</protein>
<name>A0A7R8ZBI5_TIMDO</name>
<evidence type="ECO:0000313" key="1">
    <source>
        <dbReference type="EMBL" id="CAD7201616.1"/>
    </source>
</evidence>
<accession>A0A7R8ZBI5</accession>